<evidence type="ECO:0008006" key="4">
    <source>
        <dbReference type="Google" id="ProtNLM"/>
    </source>
</evidence>
<dbReference type="AlphaFoldDB" id="Q4A9B7"/>
<organism evidence="2 3">
    <name type="scientific">Mesomycoplasma hyopneumoniae (strain J / ATCC 25934 / NCTC 10110)</name>
    <name type="common">Mycoplasma hyopneumoniae</name>
    <dbReference type="NCBI Taxonomy" id="262719"/>
    <lineage>
        <taxon>Bacteria</taxon>
        <taxon>Bacillati</taxon>
        <taxon>Mycoplasmatota</taxon>
        <taxon>Mycoplasmoidales</taxon>
        <taxon>Metamycoplasmataceae</taxon>
        <taxon>Mesomycoplasma</taxon>
    </lineage>
</organism>
<proteinExistence type="predicted"/>
<evidence type="ECO:0000313" key="3">
    <source>
        <dbReference type="Proteomes" id="UP000000548"/>
    </source>
</evidence>
<dbReference type="eggNOG" id="COG0847">
    <property type="taxonomic scope" value="Bacteria"/>
</dbReference>
<dbReference type="Proteomes" id="UP000000548">
    <property type="component" value="Chromosome"/>
</dbReference>
<gene>
    <name evidence="2" type="ordered locus">MHJ_0570</name>
</gene>
<dbReference type="EMBL" id="AE017243">
    <property type="protein sequence ID" value="AAZ44654.2"/>
    <property type="molecule type" value="Genomic_DNA"/>
</dbReference>
<evidence type="ECO:0000313" key="2">
    <source>
        <dbReference type="EMBL" id="AAZ44654.2"/>
    </source>
</evidence>
<dbReference type="RefSeq" id="WP_044284699.1">
    <property type="nucleotide sequence ID" value="NC_007295.1"/>
</dbReference>
<protein>
    <recommendedName>
        <fullName evidence="4">Exonuclease domain-containing protein</fullName>
    </recommendedName>
</protein>
<dbReference type="GeneID" id="41334867"/>
<reference evidence="2 3" key="1">
    <citation type="journal article" date="2005" name="J. Bacteriol.">
        <title>Swine and poultry pathogens: the complete genome sequences of two strains of Mycoplasma hyopneumoniae and a strain of Mycoplasma synoviae.</title>
        <authorList>
            <person name="Vasconcelos A.T."/>
            <person name="Ferreira H.B."/>
            <person name="Bizarro C.V."/>
            <person name="Bonatto S.L."/>
            <person name="Carvalho M.O."/>
            <person name="Pinto P.M."/>
            <person name="Almeida D.F."/>
            <person name="Almeida L.G."/>
            <person name="Almeida R."/>
            <person name="Alves-Filho L."/>
            <person name="Assuncao E.N."/>
            <person name="Azevedo V.A."/>
            <person name="Bogo M.R."/>
            <person name="Brigido M.M."/>
            <person name="Brocchi M."/>
            <person name="Burity H.A."/>
            <person name="Camargo A.A."/>
            <person name="Camargo S.S."/>
            <person name="Carepo M.S."/>
            <person name="Carraro D.M."/>
            <person name="de Mattos Cascardo J.C."/>
            <person name="Castro L.A."/>
            <person name="Cavalcanti G."/>
            <person name="Chemale G."/>
            <person name="Collevatti R.G."/>
            <person name="Cunha C.W."/>
            <person name="Dallagiovanna B."/>
            <person name="Dambros B.P."/>
            <person name="Dellagostin O.A."/>
            <person name="Falcao C."/>
            <person name="Fantinatti-Garboggini F."/>
            <person name="Felipe M.S."/>
            <person name="Fiorentin L."/>
            <person name="Franco G.R."/>
            <person name="Freitas N.S."/>
            <person name="Frias D."/>
            <person name="Grangeiro T.B."/>
            <person name="Grisard E.C."/>
            <person name="Guimaraes C.T."/>
            <person name="Hungria M."/>
            <person name="Jardim S.N."/>
            <person name="Krieger M.A."/>
            <person name="Laurino J.P."/>
            <person name="Lima L.F."/>
            <person name="Lopes M.I."/>
            <person name="Loreto E.L."/>
            <person name="Madeira H.M."/>
            <person name="Manfio G.P."/>
            <person name="Maranhao A.Q."/>
            <person name="Martinkovics C.T."/>
            <person name="Medeiros S.R."/>
            <person name="Moreira M.A."/>
            <person name="Neiva M."/>
            <person name="Ramalho-Neto C.E."/>
            <person name="Nicolas M.F."/>
            <person name="Oliveira S.C."/>
            <person name="Paixao R.F."/>
            <person name="Pedrosa F.O."/>
            <person name="Pena S.D."/>
            <person name="Pereira M."/>
            <person name="Pereira-Ferrari L."/>
            <person name="Piffer I."/>
            <person name="Pinto L.S."/>
            <person name="Potrich D.P."/>
            <person name="Salim A.C."/>
            <person name="Santos F.R."/>
            <person name="Schmitt R."/>
            <person name="Schneider M.P."/>
            <person name="Schrank A."/>
            <person name="Schrank I.S."/>
            <person name="Schuck A.F."/>
            <person name="Seuanez H.N."/>
            <person name="Silva D.W."/>
            <person name="Silva R."/>
            <person name="Silva S.C."/>
            <person name="Soares C.M."/>
            <person name="Souza K.R."/>
            <person name="Souza R.C."/>
            <person name="Staats C.C."/>
            <person name="Steffens M.B."/>
            <person name="Teixeira S.M."/>
            <person name="Urmenyi T.P."/>
            <person name="Vainstein M.H."/>
            <person name="Zuccherato L.W."/>
            <person name="Simpson A.J."/>
            <person name="Zaha A."/>
        </authorList>
    </citation>
    <scope>NUCLEOTIDE SEQUENCE [LARGE SCALE GENOMIC DNA]</scope>
    <source>
        <strain evidence="3">J / ATCC 25934 / NCTC 10110</strain>
    </source>
</reference>
<dbReference type="HOGENOM" id="CLU_095603_0_0_14"/>
<dbReference type="KEGG" id="mhj:MHJ_0570"/>
<name>Q4A9B7_MESHJ</name>
<accession>Q4A9B7</accession>
<evidence type="ECO:0000256" key="1">
    <source>
        <dbReference type="SAM" id="MobiDB-lite"/>
    </source>
</evidence>
<sequence length="246" mass="28824">MEAIKKQKITNVNKNIAVIDVETNYQSEVFSVGVVIADSTDFQWFDKEYWIIKNNLTVGGMYARNILAPLPLEFKQDANVVQTREEMIVQLIYFLKSNEVKNWFSYTKFDFRHLPELHKSFKHNDISIFAKNKQFNKYIQLNAETSKNGNLKRGWKAEDIYRMLTKDENYLETHNALLDAIDELRIMELLNLDIETFLNPNKNKEKTTSPKKINLSKASINKKNTLKSTKSTKSKNFCKKFAPRPR</sequence>
<feature type="compositionally biased region" description="Basic residues" evidence="1">
    <location>
        <begin position="230"/>
        <end position="246"/>
    </location>
</feature>
<feature type="region of interest" description="Disordered" evidence="1">
    <location>
        <begin position="200"/>
        <end position="246"/>
    </location>
</feature>